<name>A0ABD0MIH2_CIRMR</name>
<dbReference type="EMBL" id="JAMKFB020000308">
    <property type="protein sequence ID" value="KAL0149984.1"/>
    <property type="molecule type" value="Genomic_DNA"/>
</dbReference>
<dbReference type="Pfam" id="PF15489">
    <property type="entry name" value="CTC1"/>
    <property type="match status" value="1"/>
</dbReference>
<dbReference type="AlphaFoldDB" id="A0ABD0MIH2"/>
<accession>A0ABD0MIH2</accession>
<comment type="caution">
    <text evidence="1">The sequence shown here is derived from an EMBL/GenBank/DDBJ whole genome shotgun (WGS) entry which is preliminary data.</text>
</comment>
<gene>
    <name evidence="1" type="ORF">M9458_054643</name>
</gene>
<keyword evidence="2" id="KW-1185">Reference proteome</keyword>
<protein>
    <submittedName>
        <fullName evidence="1">Uncharacterized protein</fullName>
    </submittedName>
</protein>
<proteinExistence type="predicted"/>
<dbReference type="Proteomes" id="UP001529510">
    <property type="component" value="Unassembled WGS sequence"/>
</dbReference>
<dbReference type="InterPro" id="IPR029156">
    <property type="entry name" value="CTC1"/>
</dbReference>
<evidence type="ECO:0000313" key="2">
    <source>
        <dbReference type="Proteomes" id="UP001529510"/>
    </source>
</evidence>
<reference evidence="1 2" key="1">
    <citation type="submission" date="2024-05" db="EMBL/GenBank/DDBJ databases">
        <title>Genome sequencing and assembly of Indian major carp, Cirrhinus mrigala (Hamilton, 1822).</title>
        <authorList>
            <person name="Mohindra V."/>
            <person name="Chowdhury L.M."/>
            <person name="Lal K."/>
            <person name="Jena J.K."/>
        </authorList>
    </citation>
    <scope>NUCLEOTIDE SEQUENCE [LARGE SCALE GENOMIC DNA]</scope>
    <source>
        <strain evidence="1">CM1030</strain>
        <tissue evidence="1">Blood</tissue>
    </source>
</reference>
<organism evidence="1 2">
    <name type="scientific">Cirrhinus mrigala</name>
    <name type="common">Mrigala</name>
    <dbReference type="NCBI Taxonomy" id="683832"/>
    <lineage>
        <taxon>Eukaryota</taxon>
        <taxon>Metazoa</taxon>
        <taxon>Chordata</taxon>
        <taxon>Craniata</taxon>
        <taxon>Vertebrata</taxon>
        <taxon>Euteleostomi</taxon>
        <taxon>Actinopterygii</taxon>
        <taxon>Neopterygii</taxon>
        <taxon>Teleostei</taxon>
        <taxon>Ostariophysi</taxon>
        <taxon>Cypriniformes</taxon>
        <taxon>Cyprinidae</taxon>
        <taxon>Labeoninae</taxon>
        <taxon>Labeonini</taxon>
        <taxon>Cirrhinus</taxon>
    </lineage>
</organism>
<feature type="non-terminal residue" evidence="1">
    <location>
        <position position="1"/>
    </location>
</feature>
<feature type="non-terminal residue" evidence="1">
    <location>
        <position position="113"/>
    </location>
</feature>
<evidence type="ECO:0000313" key="1">
    <source>
        <dbReference type="EMBL" id="KAL0149984.1"/>
    </source>
</evidence>
<sequence length="113" mass="12664">FCVWWPSVALWSVRQLSDWMRHEVWASLSLKSLLPPSAAHMTALELNAVLSWSVHEVPLTDASLEPLLLVGVLELDSTRATMQLRDQTHALDCLCVTTDQSGARTTHINTAWQ</sequence>